<dbReference type="InterPro" id="IPR011335">
    <property type="entry name" value="Restrct_endonuc-II-like"/>
</dbReference>
<dbReference type="Pfam" id="PF02021">
    <property type="entry name" value="UPF0102"/>
    <property type="match status" value="1"/>
</dbReference>
<reference evidence="4 5" key="1">
    <citation type="submission" date="2019-12" db="EMBL/GenBank/DDBJ databases">
        <title>Paraburkholderia acidiphila 7Q-K02 sp. nov and Paraburkholderia acidisoli DHF22 sp. nov., two strains isolated from forest soil.</title>
        <authorList>
            <person name="Gao Z."/>
            <person name="Qiu L."/>
        </authorList>
    </citation>
    <scope>NUCLEOTIDE SEQUENCE [LARGE SCALE GENOMIC DNA]</scope>
    <source>
        <strain evidence="4 5">DHF22</strain>
    </source>
</reference>
<dbReference type="Gene3D" id="3.40.1350.10">
    <property type="match status" value="1"/>
</dbReference>
<dbReference type="OrthoDB" id="9794876at2"/>
<feature type="region of interest" description="Disordered" evidence="3">
    <location>
        <begin position="1"/>
        <end position="163"/>
    </location>
</feature>
<dbReference type="NCBIfam" id="NF009150">
    <property type="entry name" value="PRK12497.1-3"/>
    <property type="match status" value="1"/>
</dbReference>
<dbReference type="GO" id="GO:0003676">
    <property type="term" value="F:nucleic acid binding"/>
    <property type="evidence" value="ECO:0007669"/>
    <property type="project" value="InterPro"/>
</dbReference>
<evidence type="ECO:0000256" key="2">
    <source>
        <dbReference type="HAMAP-Rule" id="MF_00048"/>
    </source>
</evidence>
<dbReference type="KEGG" id="pacs:FAZ98_00560"/>
<dbReference type="EMBL" id="CP046913">
    <property type="protein sequence ID" value="QGZ60346.1"/>
    <property type="molecule type" value="Genomic_DNA"/>
</dbReference>
<feature type="compositionally biased region" description="Gly residues" evidence="3">
    <location>
        <begin position="24"/>
        <end position="33"/>
    </location>
</feature>
<feature type="compositionally biased region" description="Basic and acidic residues" evidence="3">
    <location>
        <begin position="149"/>
        <end position="163"/>
    </location>
</feature>
<dbReference type="SUPFAM" id="SSF52980">
    <property type="entry name" value="Restriction endonuclease-like"/>
    <property type="match status" value="1"/>
</dbReference>
<comment type="similarity">
    <text evidence="1 2">Belongs to the UPF0102 family.</text>
</comment>
<name>A0A7Z2GEL8_9BURK</name>
<dbReference type="PANTHER" id="PTHR34039:SF1">
    <property type="entry name" value="UPF0102 PROTEIN YRAN"/>
    <property type="match status" value="1"/>
</dbReference>
<feature type="compositionally biased region" description="Low complexity" evidence="3">
    <location>
        <begin position="34"/>
        <end position="55"/>
    </location>
</feature>
<feature type="compositionally biased region" description="Polar residues" evidence="3">
    <location>
        <begin position="126"/>
        <end position="136"/>
    </location>
</feature>
<evidence type="ECO:0000256" key="3">
    <source>
        <dbReference type="SAM" id="MobiDB-lite"/>
    </source>
</evidence>
<dbReference type="PANTHER" id="PTHR34039">
    <property type="entry name" value="UPF0102 PROTEIN YRAN"/>
    <property type="match status" value="1"/>
</dbReference>
<feature type="compositionally biased region" description="Polar residues" evidence="3">
    <location>
        <begin position="99"/>
        <end position="117"/>
    </location>
</feature>
<keyword evidence="5" id="KW-1185">Reference proteome</keyword>
<dbReference type="InterPro" id="IPR003509">
    <property type="entry name" value="UPF0102_YraN-like"/>
</dbReference>
<dbReference type="AlphaFoldDB" id="A0A7Z2GEL8"/>
<dbReference type="Proteomes" id="UP000433577">
    <property type="component" value="Chromosome 1"/>
</dbReference>
<sequence>MQEKRPPLCHAEAAWPVGSAAGEATGGSAGELAGGSTDESAGEAAGKSASDLSRGAAGGSTGKSAGDLSRGSASRSTAKSTGKSASDLSRGSAGRSKAKSTGKSASDLSRGSASRSLAKSADESTGKSASDLSRGSTCAALSEPFGETAGEHTRAPRPSTKERANADNFFASARSNAPSHASRRRAIGARFEAHALAFLRREGHECVARNVNCRGGELDLVMRERDGTLVFVEVRARARPEFGGAAASVGWRKQQRVLCAARHFLSTISAGAVNTANAASGAPIPPCRFDVIAFESGRLVWLRDAFGFEAGET</sequence>
<protein>
    <recommendedName>
        <fullName evidence="2">UPF0102 protein FAZ98_00560</fullName>
    </recommendedName>
</protein>
<feature type="compositionally biased region" description="Polar residues" evidence="3">
    <location>
        <begin position="71"/>
        <end position="89"/>
    </location>
</feature>
<evidence type="ECO:0000313" key="5">
    <source>
        <dbReference type="Proteomes" id="UP000433577"/>
    </source>
</evidence>
<dbReference type="HAMAP" id="MF_00048">
    <property type="entry name" value="UPF0102"/>
    <property type="match status" value="1"/>
</dbReference>
<accession>A0A7Z2GEL8</accession>
<evidence type="ECO:0000256" key="1">
    <source>
        <dbReference type="ARBA" id="ARBA00006738"/>
    </source>
</evidence>
<evidence type="ECO:0000313" key="4">
    <source>
        <dbReference type="EMBL" id="QGZ60346.1"/>
    </source>
</evidence>
<dbReference type="NCBIfam" id="TIGR00252">
    <property type="entry name" value="YraN family protein"/>
    <property type="match status" value="1"/>
</dbReference>
<dbReference type="InterPro" id="IPR011856">
    <property type="entry name" value="tRNA_endonuc-like_dom_sf"/>
</dbReference>
<organism evidence="4 5">
    <name type="scientific">Paraburkholderia acidisoli</name>
    <dbReference type="NCBI Taxonomy" id="2571748"/>
    <lineage>
        <taxon>Bacteria</taxon>
        <taxon>Pseudomonadati</taxon>
        <taxon>Pseudomonadota</taxon>
        <taxon>Betaproteobacteria</taxon>
        <taxon>Burkholderiales</taxon>
        <taxon>Burkholderiaceae</taxon>
        <taxon>Paraburkholderia</taxon>
    </lineage>
</organism>
<proteinExistence type="inferred from homology"/>
<gene>
    <name evidence="4" type="ORF">FAZ98_00560</name>
</gene>